<dbReference type="Gene3D" id="3.90.470.20">
    <property type="entry name" value="4'-phosphopantetheinyl transferase domain"/>
    <property type="match status" value="2"/>
</dbReference>
<proteinExistence type="inferred from homology"/>
<dbReference type="EMBL" id="CP021111">
    <property type="protein sequence ID" value="ARP93992.1"/>
    <property type="molecule type" value="Genomic_DNA"/>
</dbReference>
<dbReference type="STRING" id="463040.CAL15_06110"/>
<protein>
    <submittedName>
        <fullName evidence="5">Uncharacterized protein</fullName>
    </submittedName>
</protein>
<dbReference type="GO" id="GO:0005829">
    <property type="term" value="C:cytosol"/>
    <property type="evidence" value="ECO:0007669"/>
    <property type="project" value="TreeGrafter"/>
</dbReference>
<dbReference type="SUPFAM" id="SSF56214">
    <property type="entry name" value="4'-phosphopantetheinyl transferase"/>
    <property type="match status" value="2"/>
</dbReference>
<evidence type="ECO:0000256" key="2">
    <source>
        <dbReference type="ARBA" id="ARBA00022679"/>
    </source>
</evidence>
<dbReference type="PANTHER" id="PTHR12215:SF10">
    <property type="entry name" value="L-AMINOADIPATE-SEMIALDEHYDE DEHYDROGENASE-PHOSPHOPANTETHEINYL TRANSFERASE"/>
    <property type="match status" value="1"/>
</dbReference>
<evidence type="ECO:0000259" key="3">
    <source>
        <dbReference type="Pfam" id="PF01648"/>
    </source>
</evidence>
<dbReference type="AlphaFoldDB" id="A0A1W6Z9R9"/>
<dbReference type="GO" id="GO:0019878">
    <property type="term" value="P:lysine biosynthetic process via aminoadipic acid"/>
    <property type="evidence" value="ECO:0007669"/>
    <property type="project" value="TreeGrafter"/>
</dbReference>
<gene>
    <name evidence="5" type="ORF">CAL15_06110</name>
</gene>
<dbReference type="InterPro" id="IPR037143">
    <property type="entry name" value="4-PPantetheinyl_Trfase_dom_sf"/>
</dbReference>
<dbReference type="GO" id="GO:0008897">
    <property type="term" value="F:holo-[acyl-carrier-protein] synthase activity"/>
    <property type="evidence" value="ECO:0007669"/>
    <property type="project" value="InterPro"/>
</dbReference>
<dbReference type="InterPro" id="IPR055066">
    <property type="entry name" value="AASDHPPT_N"/>
</dbReference>
<dbReference type="GO" id="GO:0000287">
    <property type="term" value="F:magnesium ion binding"/>
    <property type="evidence" value="ECO:0007669"/>
    <property type="project" value="InterPro"/>
</dbReference>
<organism evidence="5 6">
    <name type="scientific">Bordetella genomosp. 13</name>
    <dbReference type="NCBI Taxonomy" id="463040"/>
    <lineage>
        <taxon>Bacteria</taxon>
        <taxon>Pseudomonadati</taxon>
        <taxon>Pseudomonadota</taxon>
        <taxon>Betaproteobacteria</taxon>
        <taxon>Burkholderiales</taxon>
        <taxon>Alcaligenaceae</taxon>
        <taxon>Bordetella</taxon>
    </lineage>
</organism>
<keyword evidence="6" id="KW-1185">Reference proteome</keyword>
<name>A0A1W6Z9R9_9BORD</name>
<reference evidence="5 6" key="1">
    <citation type="submission" date="2017-05" db="EMBL/GenBank/DDBJ databases">
        <title>Complete and WGS of Bordetella genogroups.</title>
        <authorList>
            <person name="Spilker T."/>
            <person name="LiPuma J."/>
        </authorList>
    </citation>
    <scope>NUCLEOTIDE SEQUENCE [LARGE SCALE GENOMIC DNA]</scope>
    <source>
        <strain evidence="5 6">AU7206</strain>
    </source>
</reference>
<evidence type="ECO:0000259" key="4">
    <source>
        <dbReference type="Pfam" id="PF22624"/>
    </source>
</evidence>
<dbReference type="Pfam" id="PF01648">
    <property type="entry name" value="ACPS"/>
    <property type="match status" value="1"/>
</dbReference>
<comment type="similarity">
    <text evidence="1">Belongs to the P-Pant transferase superfamily. Gsp/Sfp/HetI/AcpT family.</text>
</comment>
<dbReference type="InterPro" id="IPR050559">
    <property type="entry name" value="P-Pant_transferase_sf"/>
</dbReference>
<evidence type="ECO:0000256" key="1">
    <source>
        <dbReference type="ARBA" id="ARBA00010990"/>
    </source>
</evidence>
<accession>A0A1W6Z9R9</accession>
<evidence type="ECO:0000313" key="5">
    <source>
        <dbReference type="EMBL" id="ARP93992.1"/>
    </source>
</evidence>
<dbReference type="OrthoDB" id="9808281at2"/>
<dbReference type="RefSeq" id="WP_086077763.1">
    <property type="nucleotide sequence ID" value="NZ_CP021111.1"/>
</dbReference>
<dbReference type="Pfam" id="PF22624">
    <property type="entry name" value="AASDHPPT_N"/>
    <property type="match status" value="1"/>
</dbReference>
<feature type="domain" description="4'-phosphopantetheinyl transferase" evidence="3">
    <location>
        <begin position="122"/>
        <end position="200"/>
    </location>
</feature>
<dbReference type="InterPro" id="IPR008278">
    <property type="entry name" value="4-PPantetheinyl_Trfase_dom"/>
</dbReference>
<dbReference type="PANTHER" id="PTHR12215">
    <property type="entry name" value="PHOSPHOPANTETHEINE TRANSFERASE"/>
    <property type="match status" value="1"/>
</dbReference>
<feature type="domain" description="4'-phosphopantetheinyl transferase N-terminal" evidence="4">
    <location>
        <begin position="34"/>
        <end position="110"/>
    </location>
</feature>
<dbReference type="Proteomes" id="UP000194161">
    <property type="component" value="Chromosome"/>
</dbReference>
<sequence length="231" mass="24710">MVEPVRIVTPAGTPAGVVVWHLPLDLEHDHPDDLHVLTQDEHVRAARYRQPADRRRHVQARAALRRLLGNTLGIAAADVPLFAGPQGKPDLAHGPAFNLSHAGDHAYLAVADTAAASPATSSLGIDIERCLPAGPLPPWLTLACDDDEADAIRRAQDPLAALIMHWTAKEAVLKAAGTGIADHLRRVRISAGMGEALQLHTELPDLQSIRACRLPAPHGYAAALAWRVADD</sequence>
<dbReference type="KEGG" id="bgm:CAL15_06110"/>
<keyword evidence="2" id="KW-0808">Transferase</keyword>
<evidence type="ECO:0000313" key="6">
    <source>
        <dbReference type="Proteomes" id="UP000194161"/>
    </source>
</evidence>